<evidence type="ECO:0000256" key="4">
    <source>
        <dbReference type="ARBA" id="ARBA00022679"/>
    </source>
</evidence>
<dbReference type="PANTHER" id="PTHR30616">
    <property type="entry name" value="UNCHARACTERIZED PROTEIN YFIH"/>
    <property type="match status" value="1"/>
</dbReference>
<comment type="catalytic activity">
    <reaction evidence="9">
        <text>adenosine + H2O + H(+) = inosine + NH4(+)</text>
        <dbReference type="Rhea" id="RHEA:24408"/>
        <dbReference type="ChEBI" id="CHEBI:15377"/>
        <dbReference type="ChEBI" id="CHEBI:15378"/>
        <dbReference type="ChEBI" id="CHEBI:16335"/>
        <dbReference type="ChEBI" id="CHEBI:17596"/>
        <dbReference type="ChEBI" id="CHEBI:28938"/>
        <dbReference type="EC" id="3.5.4.4"/>
    </reaction>
    <physiologicalReaction direction="left-to-right" evidence="9">
        <dbReference type="Rhea" id="RHEA:24409"/>
    </physiologicalReaction>
</comment>
<comment type="catalytic activity">
    <reaction evidence="1">
        <text>inosine + phosphate = alpha-D-ribose 1-phosphate + hypoxanthine</text>
        <dbReference type="Rhea" id="RHEA:27646"/>
        <dbReference type="ChEBI" id="CHEBI:17368"/>
        <dbReference type="ChEBI" id="CHEBI:17596"/>
        <dbReference type="ChEBI" id="CHEBI:43474"/>
        <dbReference type="ChEBI" id="CHEBI:57720"/>
        <dbReference type="EC" id="2.4.2.1"/>
    </reaction>
    <physiologicalReaction direction="left-to-right" evidence="1">
        <dbReference type="Rhea" id="RHEA:27647"/>
    </physiologicalReaction>
</comment>
<comment type="catalytic activity">
    <reaction evidence="11">
        <text>S-methyl-5'-thioadenosine + phosphate = 5-(methylsulfanyl)-alpha-D-ribose 1-phosphate + adenine</text>
        <dbReference type="Rhea" id="RHEA:11852"/>
        <dbReference type="ChEBI" id="CHEBI:16708"/>
        <dbReference type="ChEBI" id="CHEBI:17509"/>
        <dbReference type="ChEBI" id="CHEBI:43474"/>
        <dbReference type="ChEBI" id="CHEBI:58533"/>
        <dbReference type="EC" id="2.4.2.28"/>
    </reaction>
    <physiologicalReaction direction="left-to-right" evidence="11">
        <dbReference type="Rhea" id="RHEA:11853"/>
    </physiologicalReaction>
</comment>
<evidence type="ECO:0000313" key="14">
    <source>
        <dbReference type="Proteomes" id="UP001500102"/>
    </source>
</evidence>
<evidence type="ECO:0000256" key="10">
    <source>
        <dbReference type="ARBA" id="ARBA00048968"/>
    </source>
</evidence>
<evidence type="ECO:0000256" key="2">
    <source>
        <dbReference type="ARBA" id="ARBA00003215"/>
    </source>
</evidence>
<keyword evidence="4" id="KW-0808">Transferase</keyword>
<gene>
    <name evidence="13" type="primary">pgeF</name>
    <name evidence="13" type="ORF">GCM10009825_07190</name>
</gene>
<protein>
    <submittedName>
        <fullName evidence="13">Peptidoglycan editing factor PgeF</fullName>
    </submittedName>
</protein>
<feature type="region of interest" description="Disordered" evidence="12">
    <location>
        <begin position="71"/>
        <end position="93"/>
    </location>
</feature>
<dbReference type="Proteomes" id="UP001500102">
    <property type="component" value="Unassembled WGS sequence"/>
</dbReference>
<name>A0ABN2YJ80_9MICC</name>
<evidence type="ECO:0000256" key="8">
    <source>
        <dbReference type="ARBA" id="ARBA00023008"/>
    </source>
</evidence>
<comment type="function">
    <text evidence="2">Purine nucleoside enzyme that catalyzes the phosphorolysis of adenosine and inosine nucleosides, yielding D-ribose 1-phosphate and the respective free bases, adenine and hypoxanthine. Also catalyzes the phosphorolysis of S-methyl-5'-thioadenosine into adenine and S-methyl-5-thio-alpha-D-ribose 1-phosphate. Also has adenosine deaminase activity.</text>
</comment>
<accession>A0ABN2YJ80</accession>
<keyword evidence="7" id="KW-0862">Zinc</keyword>
<comment type="caution">
    <text evidence="13">The sequence shown here is derived from an EMBL/GenBank/DDBJ whole genome shotgun (WGS) entry which is preliminary data.</text>
</comment>
<keyword evidence="6" id="KW-0378">Hydrolase</keyword>
<evidence type="ECO:0000256" key="12">
    <source>
        <dbReference type="SAM" id="MobiDB-lite"/>
    </source>
</evidence>
<dbReference type="CDD" id="cd16833">
    <property type="entry name" value="YfiH"/>
    <property type="match status" value="1"/>
</dbReference>
<sequence>MFSWQAEVRPGVWVAFTDARAGNLALHVGDDPRAVRRRRKELEAAAGLGGRVFRYMNQVHGADVATISGGTAAGDARPAAADSRSDTAADKPAAPTADAMVSLTEPLAVMVADCVPVILVGDGPAGAPVLGVVHAGRPGVAAGVVPAAVARLRELGADNISAWIGPSVCGRCYEVPDGLRSDVAAAVPATWCTTSTGTPGLDLPAGVRSQLEAADVAVEYSGGCTLEDGNLFSYRRDPRTGRFAGLVWTDTTHGKRAQGHD</sequence>
<reference evidence="13 14" key="1">
    <citation type="journal article" date="2019" name="Int. J. Syst. Evol. Microbiol.">
        <title>The Global Catalogue of Microorganisms (GCM) 10K type strain sequencing project: providing services to taxonomists for standard genome sequencing and annotation.</title>
        <authorList>
            <consortium name="The Broad Institute Genomics Platform"/>
            <consortium name="The Broad Institute Genome Sequencing Center for Infectious Disease"/>
            <person name="Wu L."/>
            <person name="Ma J."/>
        </authorList>
    </citation>
    <scope>NUCLEOTIDE SEQUENCE [LARGE SCALE GENOMIC DNA]</scope>
    <source>
        <strain evidence="13 14">JCM 15921</strain>
    </source>
</reference>
<dbReference type="InterPro" id="IPR038371">
    <property type="entry name" value="Cu_polyphenol_OxRdtase_sf"/>
</dbReference>
<evidence type="ECO:0000256" key="5">
    <source>
        <dbReference type="ARBA" id="ARBA00022723"/>
    </source>
</evidence>
<evidence type="ECO:0000313" key="13">
    <source>
        <dbReference type="EMBL" id="GAA2128199.1"/>
    </source>
</evidence>
<keyword evidence="14" id="KW-1185">Reference proteome</keyword>
<dbReference type="InterPro" id="IPR011324">
    <property type="entry name" value="Cytotoxic_necrot_fac-like_cat"/>
</dbReference>
<keyword evidence="8" id="KW-0186">Copper</keyword>
<feature type="compositionally biased region" description="Low complexity" evidence="12">
    <location>
        <begin position="73"/>
        <end position="82"/>
    </location>
</feature>
<dbReference type="SUPFAM" id="SSF64438">
    <property type="entry name" value="CNF1/YfiH-like putative cysteine hydrolases"/>
    <property type="match status" value="1"/>
</dbReference>
<organism evidence="13 14">
    <name type="scientific">Arthrobacter humicola</name>
    <dbReference type="NCBI Taxonomy" id="409291"/>
    <lineage>
        <taxon>Bacteria</taxon>
        <taxon>Bacillati</taxon>
        <taxon>Actinomycetota</taxon>
        <taxon>Actinomycetes</taxon>
        <taxon>Micrococcales</taxon>
        <taxon>Micrococcaceae</taxon>
        <taxon>Arthrobacter</taxon>
    </lineage>
</organism>
<evidence type="ECO:0000256" key="11">
    <source>
        <dbReference type="ARBA" id="ARBA00049893"/>
    </source>
</evidence>
<keyword evidence="5" id="KW-0479">Metal-binding</keyword>
<comment type="similarity">
    <text evidence="3">Belongs to the purine nucleoside phosphorylase YfiH/LACC1 family.</text>
</comment>
<evidence type="ECO:0000256" key="1">
    <source>
        <dbReference type="ARBA" id="ARBA00000553"/>
    </source>
</evidence>
<dbReference type="PANTHER" id="PTHR30616:SF2">
    <property type="entry name" value="PURINE NUCLEOSIDE PHOSPHORYLASE LACC1"/>
    <property type="match status" value="1"/>
</dbReference>
<dbReference type="Pfam" id="PF02578">
    <property type="entry name" value="Cu-oxidase_4"/>
    <property type="match status" value="1"/>
</dbReference>
<evidence type="ECO:0000256" key="3">
    <source>
        <dbReference type="ARBA" id="ARBA00007353"/>
    </source>
</evidence>
<comment type="catalytic activity">
    <reaction evidence="10">
        <text>adenosine + phosphate = alpha-D-ribose 1-phosphate + adenine</text>
        <dbReference type="Rhea" id="RHEA:27642"/>
        <dbReference type="ChEBI" id="CHEBI:16335"/>
        <dbReference type="ChEBI" id="CHEBI:16708"/>
        <dbReference type="ChEBI" id="CHEBI:43474"/>
        <dbReference type="ChEBI" id="CHEBI:57720"/>
        <dbReference type="EC" id="2.4.2.1"/>
    </reaction>
    <physiologicalReaction direction="left-to-right" evidence="10">
        <dbReference type="Rhea" id="RHEA:27643"/>
    </physiologicalReaction>
</comment>
<dbReference type="Gene3D" id="3.60.140.10">
    <property type="entry name" value="CNF1/YfiH-like putative cysteine hydrolases"/>
    <property type="match status" value="1"/>
</dbReference>
<dbReference type="InterPro" id="IPR003730">
    <property type="entry name" value="Cu_polyphenol_OxRdtase"/>
</dbReference>
<evidence type="ECO:0000256" key="7">
    <source>
        <dbReference type="ARBA" id="ARBA00022833"/>
    </source>
</evidence>
<evidence type="ECO:0000256" key="6">
    <source>
        <dbReference type="ARBA" id="ARBA00022801"/>
    </source>
</evidence>
<dbReference type="RefSeq" id="WP_344362178.1">
    <property type="nucleotide sequence ID" value="NZ_BAAAQB010000009.1"/>
</dbReference>
<proteinExistence type="inferred from homology"/>
<evidence type="ECO:0000256" key="9">
    <source>
        <dbReference type="ARBA" id="ARBA00047989"/>
    </source>
</evidence>
<dbReference type="EMBL" id="BAAAQB010000009">
    <property type="protein sequence ID" value="GAA2128199.1"/>
    <property type="molecule type" value="Genomic_DNA"/>
</dbReference>